<dbReference type="InterPro" id="IPR004668">
    <property type="entry name" value="Anaer_Dcu_memb_transpt"/>
</dbReference>
<gene>
    <name evidence="10" type="ORF">DXN05_17070</name>
</gene>
<dbReference type="RefSeq" id="WP_116848475.1">
    <property type="nucleotide sequence ID" value="NZ_QTJU01000006.1"/>
</dbReference>
<keyword evidence="7 9" id="KW-1133">Transmembrane helix</keyword>
<dbReference type="PANTHER" id="PTHR36106:SF1">
    <property type="entry name" value="ANAEROBIC C4-DICARBOXYLATE TRANSPORTER DCUB"/>
    <property type="match status" value="1"/>
</dbReference>
<dbReference type="Proteomes" id="UP000261284">
    <property type="component" value="Unassembled WGS sequence"/>
</dbReference>
<dbReference type="NCBIfam" id="NF006927">
    <property type="entry name" value="PRK09412.1"/>
    <property type="match status" value="1"/>
</dbReference>
<evidence type="ECO:0000256" key="1">
    <source>
        <dbReference type="ARBA" id="ARBA00004429"/>
    </source>
</evidence>
<keyword evidence="5" id="KW-0997">Cell inner membrane</keyword>
<feature type="transmembrane region" description="Helical" evidence="9">
    <location>
        <begin position="302"/>
        <end position="321"/>
    </location>
</feature>
<feature type="transmembrane region" description="Helical" evidence="9">
    <location>
        <begin position="426"/>
        <end position="445"/>
    </location>
</feature>
<feature type="transmembrane region" description="Helical" evidence="9">
    <location>
        <begin position="341"/>
        <end position="358"/>
    </location>
</feature>
<evidence type="ECO:0000256" key="4">
    <source>
        <dbReference type="ARBA" id="ARBA00022475"/>
    </source>
</evidence>
<evidence type="ECO:0000256" key="7">
    <source>
        <dbReference type="ARBA" id="ARBA00022989"/>
    </source>
</evidence>
<proteinExistence type="inferred from homology"/>
<comment type="similarity">
    <text evidence="2">Belongs to the DcuA/DcuB transporter (TC 2.A.13.1) family.</text>
</comment>
<evidence type="ECO:0000256" key="8">
    <source>
        <dbReference type="ARBA" id="ARBA00023136"/>
    </source>
</evidence>
<feature type="transmembrane region" description="Helical" evidence="9">
    <location>
        <begin position="24"/>
        <end position="41"/>
    </location>
</feature>
<dbReference type="NCBIfam" id="TIGR00770">
    <property type="entry name" value="Dcu"/>
    <property type="match status" value="1"/>
</dbReference>
<dbReference type="AlphaFoldDB" id="A0A3E1NH30"/>
<feature type="transmembrane region" description="Helical" evidence="9">
    <location>
        <begin position="370"/>
        <end position="388"/>
    </location>
</feature>
<evidence type="ECO:0000256" key="9">
    <source>
        <dbReference type="SAM" id="Phobius"/>
    </source>
</evidence>
<dbReference type="GO" id="GO:0015556">
    <property type="term" value="F:C4-dicarboxylate transmembrane transporter activity"/>
    <property type="evidence" value="ECO:0007669"/>
    <property type="project" value="InterPro"/>
</dbReference>
<evidence type="ECO:0000256" key="3">
    <source>
        <dbReference type="ARBA" id="ARBA00022448"/>
    </source>
</evidence>
<dbReference type="EMBL" id="QTJU01000006">
    <property type="protein sequence ID" value="RFM27171.1"/>
    <property type="molecule type" value="Genomic_DNA"/>
</dbReference>
<keyword evidence="8 9" id="KW-0472">Membrane</keyword>
<dbReference type="Pfam" id="PF03605">
    <property type="entry name" value="DcuA_DcuB"/>
    <property type="match status" value="1"/>
</dbReference>
<feature type="transmembrane region" description="Helical" evidence="9">
    <location>
        <begin position="90"/>
        <end position="113"/>
    </location>
</feature>
<feature type="transmembrane region" description="Helical" evidence="9">
    <location>
        <begin position="269"/>
        <end position="290"/>
    </location>
</feature>
<dbReference type="PIRSF" id="PIRSF004539">
    <property type="entry name" value="C4-dicrbxl_trns"/>
    <property type="match status" value="1"/>
</dbReference>
<protein>
    <submittedName>
        <fullName evidence="10">Anaerobic C4-dicarboxylate transporter</fullName>
    </submittedName>
</protein>
<evidence type="ECO:0000256" key="6">
    <source>
        <dbReference type="ARBA" id="ARBA00022692"/>
    </source>
</evidence>
<feature type="transmembrane region" description="Helical" evidence="9">
    <location>
        <begin position="48"/>
        <end position="70"/>
    </location>
</feature>
<comment type="subcellular location">
    <subcellularLocation>
        <location evidence="1">Cell inner membrane</location>
        <topology evidence="1">Multi-pass membrane protein</topology>
    </subcellularLocation>
</comment>
<dbReference type="PANTHER" id="PTHR36106">
    <property type="entry name" value="ANAEROBIC C4-DICARBOXYLATE TRANSPORTER DCUB"/>
    <property type="match status" value="1"/>
</dbReference>
<name>A0A3E1NH30_9BACT</name>
<keyword evidence="11" id="KW-1185">Reference proteome</keyword>
<sequence length="446" mass="46626">MLLLQLLLLLVVILIGSQMKGIGLGVMGMLGLLVFVGVFHLRPAEPPLDVMLIILAIVTTGATMQAAGGLQYLVSLAERIIRSNPARVTFIAPITSFVLCLFAGTSHIVYSLLPIVSEVAAKKRIRPERPLSITVIASHVALTGSPMSAATAALAVILAYPGAALDIMKIGIPSCFIGVLAGAFSVRKMGKELDQDPVFLEKMKDPAFASAIDQETGSVSQPVKPGAKTAVLIFCVAILLVVLCGSFPSLVPRVPAGKAGLQVSADGRLTMGCIIEIITLSAAAIIMLVTRTKATDVVQTSMFTAMASAVVSVFGVVWMSATFIAANEAVIRQALGGMAQAHPWLFTFAVFLMAALIFSQAATTKTMMPLGVALGIAGAHLIAMFPAVNADFVLPGYPTLLAAISFDKTGTTHIGKMVLNHSFMRAGLVTIAVAVAMGFLLGHYLL</sequence>
<keyword evidence="4" id="KW-1003">Cell membrane</keyword>
<keyword evidence="6 9" id="KW-0812">Transmembrane</keyword>
<evidence type="ECO:0000256" key="5">
    <source>
        <dbReference type="ARBA" id="ARBA00022519"/>
    </source>
</evidence>
<feature type="transmembrane region" description="Helical" evidence="9">
    <location>
        <begin position="167"/>
        <end position="186"/>
    </location>
</feature>
<feature type="transmembrane region" description="Helical" evidence="9">
    <location>
        <begin position="230"/>
        <end position="249"/>
    </location>
</feature>
<comment type="caution">
    <text evidence="10">The sequence shown here is derived from an EMBL/GenBank/DDBJ whole genome shotgun (WGS) entry which is preliminary data.</text>
</comment>
<dbReference type="OrthoDB" id="9770910at2"/>
<organism evidence="10 11">
    <name type="scientific">Deminuibacter soli</name>
    <dbReference type="NCBI Taxonomy" id="2291815"/>
    <lineage>
        <taxon>Bacteria</taxon>
        <taxon>Pseudomonadati</taxon>
        <taxon>Bacteroidota</taxon>
        <taxon>Chitinophagia</taxon>
        <taxon>Chitinophagales</taxon>
        <taxon>Chitinophagaceae</taxon>
        <taxon>Deminuibacter</taxon>
    </lineage>
</organism>
<reference evidence="10 11" key="1">
    <citation type="submission" date="2018-08" db="EMBL/GenBank/DDBJ databases">
        <title>Chitinophagaceae sp. K23C18032701, a novel bacterium isolated from forest soil.</title>
        <authorList>
            <person name="Wang C."/>
        </authorList>
    </citation>
    <scope>NUCLEOTIDE SEQUENCE [LARGE SCALE GENOMIC DNA]</scope>
    <source>
        <strain evidence="10 11">K23C18032701</strain>
    </source>
</reference>
<evidence type="ECO:0000313" key="11">
    <source>
        <dbReference type="Proteomes" id="UP000261284"/>
    </source>
</evidence>
<accession>A0A3E1NH30</accession>
<dbReference type="GO" id="GO:0005886">
    <property type="term" value="C:plasma membrane"/>
    <property type="evidence" value="ECO:0007669"/>
    <property type="project" value="UniProtKB-SubCell"/>
</dbReference>
<dbReference type="NCBIfam" id="NF009136">
    <property type="entry name" value="PRK12489.1"/>
    <property type="match status" value="1"/>
</dbReference>
<keyword evidence="3" id="KW-0813">Transport</keyword>
<evidence type="ECO:0000313" key="10">
    <source>
        <dbReference type="EMBL" id="RFM27171.1"/>
    </source>
</evidence>
<evidence type="ECO:0000256" key="2">
    <source>
        <dbReference type="ARBA" id="ARBA00006413"/>
    </source>
</evidence>